<dbReference type="Gene3D" id="3.40.50.12090">
    <property type="match status" value="2"/>
</dbReference>
<reference evidence="1 2" key="1">
    <citation type="submission" date="2019-03" db="EMBL/GenBank/DDBJ databases">
        <title>Genomics of glacier-inhabiting Cryobacterium strains.</title>
        <authorList>
            <person name="Liu Q."/>
            <person name="Xin Y.-H."/>
        </authorList>
    </citation>
    <scope>NUCLEOTIDE SEQUENCE [LARGE SCALE GENOMIC DNA]</scope>
    <source>
        <strain evidence="1 2">TMT2-16</strain>
    </source>
</reference>
<dbReference type="Pfam" id="PF04122">
    <property type="entry name" value="CW_binding_2"/>
    <property type="match status" value="3"/>
</dbReference>
<sequence>MLLGFEGGHGTGSYSTRGERVAMAISQVAGSRLTIATSLFLCLALLQGGTAGAFAAPKLTAESGPVRAHDLADDTVSPADLLGVPVGPEARSAAPPEFSVADFAAAAHTIDVAVVMPADAAGPSTFITDAAVRQLVAETGAYWKAQSKNQVVSLTPDPSIRRYASGNVCDQLHTIWEEAGAAFGHPDLGHYVSTAARHLMVLVPDGCGGTGVGSVGSFSAPVSGNNGGVIWVSVGGATNLDVVAHEFGHNLGLNHSNVHFCPDATTSEGQLDSSTGTFSDGCFDDLYMDLYDVMGLAFTMNGVSNVVPTALNVTHKLRLGALSDGEVQAIALPAGGNTLEVVTSLSTTGAASGRRALAITDPVTGSIYFVDFRGGGGSDTGALYAGGQLGGYGISTGVRVLTLRDDGSSVVLLSPDAGSIDGHKLYLSAGQSLETRSQGVRVTVGVISGGTVSVTVSLLSPIPRLSGADRFSASAAISAANFAPGVDTAYVASGLNFPDALSGAPVAAREGAPILLVLPGSIPASIKTELERLKPGKIVILGGPASVGTTVETALVPLTLGRVTRLAGADRFAASAAISAATFTEAGRTVYIANGLKFPDALSGAPVAARDGAPVLLVTADAIPPTIRTELDRLAPAKIVILGGPASVNAAVETALTRWAPGQVTRLAGADRFSASADISKQKFPVTGGAVYIANGLKFPDALSGAPVAAKDGASILLVLADSIPESIRVELLRLKPGKIIVLGGEASVSEAVARQLAGYLP</sequence>
<dbReference type="EMBL" id="SOGO01000011">
    <property type="protein sequence ID" value="TFD05760.1"/>
    <property type="molecule type" value="Genomic_DNA"/>
</dbReference>
<accession>A0ABY2JHB7</accession>
<proteinExistence type="predicted"/>
<dbReference type="PANTHER" id="PTHR30032:SF1">
    <property type="entry name" value="N-ACETYLMURAMOYL-L-ALANINE AMIDASE LYTC"/>
    <property type="match status" value="1"/>
</dbReference>
<name>A0ABY2JHB7_9MICO</name>
<dbReference type="SUPFAM" id="SSF55486">
    <property type="entry name" value="Metalloproteases ('zincins'), catalytic domain"/>
    <property type="match status" value="1"/>
</dbReference>
<dbReference type="Gene3D" id="3.40.390.10">
    <property type="entry name" value="Collagenase (Catalytic Domain)"/>
    <property type="match status" value="1"/>
</dbReference>
<protein>
    <recommendedName>
        <fullName evidence="3">Cell wall-binding repeat-containing protein</fullName>
    </recommendedName>
</protein>
<dbReference type="InterPro" id="IPR024079">
    <property type="entry name" value="MetalloPept_cat_dom_sf"/>
</dbReference>
<keyword evidence="2" id="KW-1185">Reference proteome</keyword>
<dbReference type="InterPro" id="IPR007253">
    <property type="entry name" value="Cell_wall-bd_2"/>
</dbReference>
<dbReference type="PANTHER" id="PTHR30032">
    <property type="entry name" value="N-ACETYLMURAMOYL-L-ALANINE AMIDASE-RELATED"/>
    <property type="match status" value="1"/>
</dbReference>
<evidence type="ECO:0008006" key="3">
    <source>
        <dbReference type="Google" id="ProtNLM"/>
    </source>
</evidence>
<evidence type="ECO:0000313" key="1">
    <source>
        <dbReference type="EMBL" id="TFD05760.1"/>
    </source>
</evidence>
<dbReference type="Pfam" id="PF13582">
    <property type="entry name" value="Reprolysin_3"/>
    <property type="match status" value="1"/>
</dbReference>
<comment type="caution">
    <text evidence="1">The sequence shown here is derived from an EMBL/GenBank/DDBJ whole genome shotgun (WGS) entry which is preliminary data.</text>
</comment>
<dbReference type="InterPro" id="IPR051922">
    <property type="entry name" value="Bact_Sporulation_Assoc"/>
</dbReference>
<evidence type="ECO:0000313" key="2">
    <source>
        <dbReference type="Proteomes" id="UP000297851"/>
    </source>
</evidence>
<dbReference type="Proteomes" id="UP000297851">
    <property type="component" value="Unassembled WGS sequence"/>
</dbReference>
<organism evidence="1 2">
    <name type="scientific">Cryobacterium sandaracinum</name>
    <dbReference type="NCBI Taxonomy" id="1259247"/>
    <lineage>
        <taxon>Bacteria</taxon>
        <taxon>Bacillati</taxon>
        <taxon>Actinomycetota</taxon>
        <taxon>Actinomycetes</taxon>
        <taxon>Micrococcales</taxon>
        <taxon>Microbacteriaceae</taxon>
        <taxon>Cryobacterium</taxon>
    </lineage>
</organism>
<gene>
    <name evidence="1" type="ORF">E3T25_03695</name>
</gene>